<evidence type="ECO:0000256" key="6">
    <source>
        <dbReference type="ARBA" id="ARBA00023157"/>
    </source>
</evidence>
<dbReference type="EMBL" id="AGSI01000010">
    <property type="protein sequence ID" value="EIE22184.1"/>
    <property type="molecule type" value="Genomic_DNA"/>
</dbReference>
<dbReference type="KEGG" id="csl:COCSUDRAFT_29522"/>
<keyword evidence="7" id="KW-0325">Glycoprotein</keyword>
<evidence type="ECO:0000256" key="1">
    <source>
        <dbReference type="ARBA" id="ARBA00010758"/>
    </source>
</evidence>
<keyword evidence="4 9" id="KW-0732">Signal</keyword>
<dbReference type="SUPFAM" id="SSF53474">
    <property type="entry name" value="alpha/beta-Hydrolases"/>
    <property type="match status" value="1"/>
</dbReference>
<dbReference type="PANTHER" id="PTHR11247:SF8">
    <property type="entry name" value="PALMITOYL-PROTEIN THIOESTERASE 1"/>
    <property type="match status" value="1"/>
</dbReference>
<dbReference type="InterPro" id="IPR002472">
    <property type="entry name" value="Palm_thioest"/>
</dbReference>
<evidence type="ECO:0000256" key="3">
    <source>
        <dbReference type="ARBA" id="ARBA00014212"/>
    </source>
</evidence>
<dbReference type="AlphaFoldDB" id="I0YUW5"/>
<dbReference type="PRINTS" id="PR00414">
    <property type="entry name" value="PPTHIESTRASE"/>
</dbReference>
<evidence type="ECO:0000256" key="9">
    <source>
        <dbReference type="SAM" id="SignalP"/>
    </source>
</evidence>
<protein>
    <recommendedName>
        <fullName evidence="3">Palmitoyl-protein thioesterase 1</fullName>
        <ecNumber evidence="2">3.1.2.22</ecNumber>
    </recommendedName>
    <alternativeName>
        <fullName evidence="8">Palmitoyl-protein hydrolase 1</fullName>
    </alternativeName>
</protein>
<comment type="caution">
    <text evidence="10">The sequence shown here is derived from an EMBL/GenBank/DDBJ whole genome shotgun (WGS) entry which is preliminary data.</text>
</comment>
<evidence type="ECO:0000256" key="7">
    <source>
        <dbReference type="ARBA" id="ARBA00023180"/>
    </source>
</evidence>
<dbReference type="PANTHER" id="PTHR11247">
    <property type="entry name" value="PALMITOYL-PROTEIN THIOESTERASE/DOLICHYLDIPHOSPHATASE 1"/>
    <property type="match status" value="1"/>
</dbReference>
<evidence type="ECO:0000313" key="11">
    <source>
        <dbReference type="Proteomes" id="UP000007264"/>
    </source>
</evidence>
<dbReference type="FunFam" id="3.40.50.1820:FF:000107">
    <property type="entry name" value="Palmitoyl-protein thioesterase 1"/>
    <property type="match status" value="1"/>
</dbReference>
<dbReference type="RefSeq" id="XP_005646728.1">
    <property type="nucleotide sequence ID" value="XM_005646671.1"/>
</dbReference>
<dbReference type="Pfam" id="PF02089">
    <property type="entry name" value="Palm_thioest"/>
    <property type="match status" value="1"/>
</dbReference>
<organism evidence="10 11">
    <name type="scientific">Coccomyxa subellipsoidea (strain C-169)</name>
    <name type="common">Green microalga</name>
    <dbReference type="NCBI Taxonomy" id="574566"/>
    <lineage>
        <taxon>Eukaryota</taxon>
        <taxon>Viridiplantae</taxon>
        <taxon>Chlorophyta</taxon>
        <taxon>core chlorophytes</taxon>
        <taxon>Trebouxiophyceae</taxon>
        <taxon>Trebouxiophyceae incertae sedis</taxon>
        <taxon>Coccomyxaceae</taxon>
        <taxon>Coccomyxa</taxon>
        <taxon>Coccomyxa subellipsoidea</taxon>
    </lineage>
</organism>
<dbReference type="STRING" id="574566.I0YUW5"/>
<dbReference type="Gene3D" id="3.40.50.1820">
    <property type="entry name" value="alpha/beta hydrolase"/>
    <property type="match status" value="1"/>
</dbReference>
<gene>
    <name evidence="10" type="ORF">COCSUDRAFT_29522</name>
</gene>
<dbReference type="InterPro" id="IPR029058">
    <property type="entry name" value="AB_hydrolase_fold"/>
</dbReference>
<dbReference type="eggNOG" id="KOG2541">
    <property type="taxonomic scope" value="Eukaryota"/>
</dbReference>
<accession>I0YUW5</accession>
<reference evidence="10 11" key="1">
    <citation type="journal article" date="2012" name="Genome Biol.">
        <title>The genome of the polar eukaryotic microalga coccomyxa subellipsoidea reveals traits of cold adaptation.</title>
        <authorList>
            <person name="Blanc G."/>
            <person name="Agarkova I."/>
            <person name="Grimwood J."/>
            <person name="Kuo A."/>
            <person name="Brueggeman A."/>
            <person name="Dunigan D."/>
            <person name="Gurnon J."/>
            <person name="Ladunga I."/>
            <person name="Lindquist E."/>
            <person name="Lucas S."/>
            <person name="Pangilinan J."/>
            <person name="Proschold T."/>
            <person name="Salamov A."/>
            <person name="Schmutz J."/>
            <person name="Weeks D."/>
            <person name="Yamada T."/>
            <person name="Claverie J.M."/>
            <person name="Grigoriev I."/>
            <person name="Van Etten J."/>
            <person name="Lomsadze A."/>
            <person name="Borodovsky M."/>
        </authorList>
    </citation>
    <scope>NUCLEOTIDE SEQUENCE [LARGE SCALE GENOMIC DNA]</scope>
    <source>
        <strain evidence="10 11">C-169</strain>
    </source>
</reference>
<evidence type="ECO:0000256" key="8">
    <source>
        <dbReference type="ARBA" id="ARBA00031934"/>
    </source>
</evidence>
<feature type="chain" id="PRO_5003636673" description="Palmitoyl-protein thioesterase 1" evidence="9">
    <location>
        <begin position="23"/>
        <end position="328"/>
    </location>
</feature>
<comment type="similarity">
    <text evidence="1">Belongs to the palmitoyl-protein thioesterase family.</text>
</comment>
<dbReference type="GO" id="GO:0008474">
    <property type="term" value="F:palmitoyl-(protein) hydrolase activity"/>
    <property type="evidence" value="ECO:0007669"/>
    <property type="project" value="UniProtKB-EC"/>
</dbReference>
<dbReference type="OrthoDB" id="10263094at2759"/>
<dbReference type="Proteomes" id="UP000007264">
    <property type="component" value="Unassembled WGS sequence"/>
</dbReference>
<dbReference type="EC" id="3.1.2.22" evidence="2"/>
<evidence type="ECO:0000313" key="10">
    <source>
        <dbReference type="EMBL" id="EIE22184.1"/>
    </source>
</evidence>
<evidence type="ECO:0000256" key="4">
    <source>
        <dbReference type="ARBA" id="ARBA00022729"/>
    </source>
</evidence>
<name>I0YUW5_COCSC</name>
<dbReference type="GeneID" id="17040170"/>
<sequence>MTLRPLGSIILLCLGFSLHGSARVLDSRMRDDSSGTQLPVLLWHGMGDSCCNEYSIGAVTKRIQEAVPGIYVHSIATGKGILADTESSYFGNVNDQVAQVCETIAAHPEFAGGYNAVGFSQGGQFMRAVAERCQHIGPKMHTLITMGGQHQGVMNVPDCWNPSFNVTPSLVCSAMQRLLGFGAYLPFIRDRLVQAQYFKDPYALSQYEKHNIFLADINNDRPAKNPVYKENLASLQRFVMFRFTEDITIVPRESAWFGFYNGTQLLTMQQTALYQEDWIGLKTLDEKGRLEFKEVAGGHMHISLDWFQQHVIVPYLDVRTATGVAQAS</sequence>
<feature type="signal peptide" evidence="9">
    <location>
        <begin position="1"/>
        <end position="22"/>
    </location>
</feature>
<evidence type="ECO:0000256" key="5">
    <source>
        <dbReference type="ARBA" id="ARBA00022801"/>
    </source>
</evidence>
<keyword evidence="11" id="KW-1185">Reference proteome</keyword>
<keyword evidence="6" id="KW-1015">Disulfide bond</keyword>
<evidence type="ECO:0000256" key="2">
    <source>
        <dbReference type="ARBA" id="ARBA00012423"/>
    </source>
</evidence>
<keyword evidence="5" id="KW-0378">Hydrolase</keyword>
<proteinExistence type="inferred from homology"/>